<dbReference type="EMBL" id="CAVMJV010000202">
    <property type="protein sequence ID" value="CAK5124387.1"/>
    <property type="molecule type" value="Genomic_DNA"/>
</dbReference>
<comment type="caution">
    <text evidence="1">The sequence shown here is derived from an EMBL/GenBank/DDBJ whole genome shotgun (WGS) entry which is preliminary data.</text>
</comment>
<gene>
    <name evidence="1" type="ORF">MENTE1834_LOCUS47761</name>
</gene>
<evidence type="ECO:0000313" key="1">
    <source>
        <dbReference type="EMBL" id="CAK5124387.1"/>
    </source>
</evidence>
<accession>A0ACB1B5V7</accession>
<evidence type="ECO:0000313" key="2">
    <source>
        <dbReference type="Proteomes" id="UP001497535"/>
    </source>
</evidence>
<keyword evidence="2" id="KW-1185">Reference proteome</keyword>
<dbReference type="Proteomes" id="UP001497535">
    <property type="component" value="Unassembled WGS sequence"/>
</dbReference>
<reference evidence="1" key="1">
    <citation type="submission" date="2023-11" db="EMBL/GenBank/DDBJ databases">
        <authorList>
            <person name="Poullet M."/>
        </authorList>
    </citation>
    <scope>NUCLEOTIDE SEQUENCE</scope>
    <source>
        <strain evidence="1">E1834</strain>
    </source>
</reference>
<sequence length="45" mass="5486">MYNFKIYLGVPDEYITRSDRVQKWFEAGTMNMEFKFPDEERSCVN</sequence>
<proteinExistence type="predicted"/>
<protein>
    <submittedName>
        <fullName evidence="1">Uncharacterized protein</fullName>
    </submittedName>
</protein>
<name>A0ACB1B5V7_MELEN</name>
<organism evidence="1 2">
    <name type="scientific">Meloidogyne enterolobii</name>
    <name type="common">Root-knot nematode worm</name>
    <name type="synonym">Meloidogyne mayaguensis</name>
    <dbReference type="NCBI Taxonomy" id="390850"/>
    <lineage>
        <taxon>Eukaryota</taxon>
        <taxon>Metazoa</taxon>
        <taxon>Ecdysozoa</taxon>
        <taxon>Nematoda</taxon>
        <taxon>Chromadorea</taxon>
        <taxon>Rhabditida</taxon>
        <taxon>Tylenchina</taxon>
        <taxon>Tylenchomorpha</taxon>
        <taxon>Tylenchoidea</taxon>
        <taxon>Meloidogynidae</taxon>
        <taxon>Meloidogyninae</taxon>
        <taxon>Meloidogyne</taxon>
    </lineage>
</organism>